<dbReference type="EMBL" id="GBIA01000041">
    <property type="protein sequence ID" value="JAC94952.1"/>
    <property type="molecule type" value="mRNA"/>
</dbReference>
<feature type="chain" id="PRO_5001937769" evidence="5">
    <location>
        <begin position="20"/>
        <end position="104"/>
    </location>
</feature>
<dbReference type="SUPFAM" id="SSF57302">
    <property type="entry name" value="Snake toxin-like"/>
    <property type="match status" value="1"/>
</dbReference>
<proteinExistence type="evidence at transcript level"/>
<feature type="signal peptide" evidence="5">
    <location>
        <begin position="1"/>
        <end position="19"/>
    </location>
</feature>
<accession>A0A098LWU4</accession>
<keyword evidence="3" id="KW-1015">Disulfide bond</keyword>
<dbReference type="InterPro" id="IPR054131">
    <property type="entry name" value="Toxin_cobra-type"/>
</dbReference>
<keyword evidence="2" id="KW-0964">Secreted</keyword>
<evidence type="ECO:0000256" key="1">
    <source>
        <dbReference type="ARBA" id="ARBA00004613"/>
    </source>
</evidence>
<name>A0A098LWU4_9SAUR</name>
<dbReference type="CDD" id="cd00206">
    <property type="entry name" value="TFP_snake_toxin"/>
    <property type="match status" value="1"/>
</dbReference>
<dbReference type="PROSITE" id="PS00272">
    <property type="entry name" value="SNAKE_TOXIN"/>
    <property type="match status" value="1"/>
</dbReference>
<organism evidence="6">
    <name type="scientific">Opheodrys aestivus</name>
    <dbReference type="NCBI Taxonomy" id="186591"/>
    <lineage>
        <taxon>Eukaryota</taxon>
        <taxon>Metazoa</taxon>
        <taxon>Chordata</taxon>
        <taxon>Craniata</taxon>
        <taxon>Vertebrata</taxon>
        <taxon>Euteleostomi</taxon>
        <taxon>Lepidosauria</taxon>
        <taxon>Squamata</taxon>
        <taxon>Bifurcata</taxon>
        <taxon>Unidentata</taxon>
        <taxon>Episquamata</taxon>
        <taxon>Toxicofera</taxon>
        <taxon>Serpentes</taxon>
        <taxon>Colubroidea</taxon>
        <taxon>Colubridae</taxon>
        <taxon>Colubrinae</taxon>
        <taxon>Opheodrys</taxon>
    </lineage>
</organism>
<evidence type="ECO:0000256" key="3">
    <source>
        <dbReference type="ARBA" id="ARBA00023157"/>
    </source>
</evidence>
<dbReference type="InterPro" id="IPR045860">
    <property type="entry name" value="Snake_toxin-like_sf"/>
</dbReference>
<reference evidence="6" key="1">
    <citation type="journal article" date="2014" name="Toxicon">
        <title>Testing the Toxicofera: comparative transcriptomics casts doubt on the single, early evolution of the reptile venom system.</title>
        <authorList>
            <person name="Hargreaves A.D."/>
            <person name="Swain M.T."/>
            <person name="Logan D.W."/>
            <person name="Mulley J.F."/>
        </authorList>
    </citation>
    <scope>NUCLEOTIDE SEQUENCE</scope>
    <source>
        <tissue evidence="6">Scent gland</tissue>
    </source>
</reference>
<sequence>MKTLLLSLMMVGFVYLVSGFPLKCHKCNQTVCDLKEACEVGKNLCFILTNNNDTMGIQAIQGCAETCPIAGSDQKVKCCDTEYCTSSIFYQARILLTYFIWHDL</sequence>
<comment type="subcellular location">
    <subcellularLocation>
        <location evidence="1">Secreted</location>
    </subcellularLocation>
</comment>
<evidence type="ECO:0000313" key="6">
    <source>
        <dbReference type="EMBL" id="JAC94952.1"/>
    </source>
</evidence>
<dbReference type="Gene3D" id="2.10.60.10">
    <property type="entry name" value="CD59"/>
    <property type="match status" value="1"/>
</dbReference>
<dbReference type="GO" id="GO:0090729">
    <property type="term" value="F:toxin activity"/>
    <property type="evidence" value="ECO:0007669"/>
    <property type="project" value="InterPro"/>
</dbReference>
<keyword evidence="5" id="KW-0732">Signal</keyword>
<evidence type="ECO:0000256" key="5">
    <source>
        <dbReference type="SAM" id="SignalP"/>
    </source>
</evidence>
<evidence type="ECO:0000256" key="2">
    <source>
        <dbReference type="ARBA" id="ARBA00022525"/>
    </source>
</evidence>
<dbReference type="Pfam" id="PF21947">
    <property type="entry name" value="Toxin_cobra-type"/>
    <property type="match status" value="1"/>
</dbReference>
<evidence type="ECO:0000256" key="4">
    <source>
        <dbReference type="ARBA" id="ARBA00061568"/>
    </source>
</evidence>
<dbReference type="InterPro" id="IPR003571">
    <property type="entry name" value="Snake_3FTx"/>
</dbReference>
<dbReference type="InterPro" id="IPR018354">
    <property type="entry name" value="Snake_toxin_con_site"/>
</dbReference>
<dbReference type="AlphaFoldDB" id="A0A098LWU4"/>
<dbReference type="GO" id="GO:0005576">
    <property type="term" value="C:extracellular region"/>
    <property type="evidence" value="ECO:0007669"/>
    <property type="project" value="UniProtKB-SubCell"/>
</dbReference>
<comment type="similarity">
    <text evidence="4">Belongs to the three-finger toxin family. Ancestral subfamily. Boigatoxin sub-subfamily.</text>
</comment>
<protein>
    <submittedName>
        <fullName evidence="6">3Ftx</fullName>
    </submittedName>
</protein>